<feature type="signal peptide" evidence="4">
    <location>
        <begin position="1"/>
        <end position="21"/>
    </location>
</feature>
<name>A0A7S2GNS6_9STRA</name>
<comment type="similarity">
    <text evidence="1">Belongs to the MTFP1 family.</text>
</comment>
<keyword evidence="4" id="KW-0732">Signal</keyword>
<feature type="chain" id="PRO_5031119683" description="Mitochondrial fission process protein 1" evidence="4">
    <location>
        <begin position="22"/>
        <end position="290"/>
    </location>
</feature>
<evidence type="ECO:0000256" key="3">
    <source>
        <dbReference type="ARBA" id="ARBA00029631"/>
    </source>
</evidence>
<sequence length="290" mass="31246">MKMMEFFARVTILLSFHGVMARRLNPSMSSSAFINTPSRSHVNQILRSPETTRTQTKMLLYDPENMFAALSLLTSSTSVPAANLLGSVAQEAAAPFGLVSAGYALLSGESGEAEGENSAAAADGEVDLYRDTPVRYCGYANEVGEAFAPLVPAWIVPASYAVAIAYVCADTVDKGVKAFKGGRYMESSIGVCTVIESLDAFIWQIAASVALPGYTIHQIVAATVLVSNNYGWDADPVLKVLPTAIGLATIPFIVKPLDEFAEKGMDWTLRKLWSPFLESCEVSYPDFDDE</sequence>
<reference evidence="5" key="1">
    <citation type="submission" date="2021-01" db="EMBL/GenBank/DDBJ databases">
        <authorList>
            <person name="Corre E."/>
            <person name="Pelletier E."/>
            <person name="Niang G."/>
            <person name="Scheremetjew M."/>
            <person name="Finn R."/>
            <person name="Kale V."/>
            <person name="Holt S."/>
            <person name="Cochrane G."/>
            <person name="Meng A."/>
            <person name="Brown T."/>
            <person name="Cohen L."/>
        </authorList>
    </citation>
    <scope>NUCLEOTIDE SEQUENCE</scope>
    <source>
        <strain evidence="5">CCMP1381</strain>
    </source>
</reference>
<dbReference type="EMBL" id="HBGS01048068">
    <property type="protein sequence ID" value="CAD9462271.1"/>
    <property type="molecule type" value="Transcribed_RNA"/>
</dbReference>
<evidence type="ECO:0000256" key="2">
    <source>
        <dbReference type="ARBA" id="ARBA00017835"/>
    </source>
</evidence>
<dbReference type="InterPro" id="IPR019560">
    <property type="entry name" value="Mitochondrial_18_kDa_protein"/>
</dbReference>
<dbReference type="GO" id="GO:0000266">
    <property type="term" value="P:mitochondrial fission"/>
    <property type="evidence" value="ECO:0007669"/>
    <property type="project" value="TreeGrafter"/>
</dbReference>
<evidence type="ECO:0000313" key="5">
    <source>
        <dbReference type="EMBL" id="CAD9462271.1"/>
    </source>
</evidence>
<dbReference type="GO" id="GO:0005739">
    <property type="term" value="C:mitochondrion"/>
    <property type="evidence" value="ECO:0007669"/>
    <property type="project" value="TreeGrafter"/>
</dbReference>
<dbReference type="PANTHER" id="PTHR11001:SF2">
    <property type="entry name" value="MITOCHONDRIAL FISSION PROCESS PROTEIN 1"/>
    <property type="match status" value="1"/>
</dbReference>
<accession>A0A7S2GNS6</accession>
<organism evidence="5">
    <name type="scientific">Octactis speculum</name>
    <dbReference type="NCBI Taxonomy" id="3111310"/>
    <lineage>
        <taxon>Eukaryota</taxon>
        <taxon>Sar</taxon>
        <taxon>Stramenopiles</taxon>
        <taxon>Ochrophyta</taxon>
        <taxon>Dictyochophyceae</taxon>
        <taxon>Dictyochales</taxon>
        <taxon>Dictyochaceae</taxon>
        <taxon>Octactis</taxon>
    </lineage>
</organism>
<gene>
    <name evidence="5" type="ORF">DSPE1174_LOCUS24982</name>
</gene>
<evidence type="ECO:0000256" key="1">
    <source>
        <dbReference type="ARBA" id="ARBA00009224"/>
    </source>
</evidence>
<protein>
    <recommendedName>
        <fullName evidence="2">Mitochondrial fission process protein 1</fullName>
    </recommendedName>
    <alternativeName>
        <fullName evidence="3">Mitochondrial 18 kDa protein</fullName>
    </alternativeName>
</protein>
<dbReference type="AlphaFoldDB" id="A0A7S2GNS6"/>
<evidence type="ECO:0000256" key="4">
    <source>
        <dbReference type="SAM" id="SignalP"/>
    </source>
</evidence>
<proteinExistence type="inferred from homology"/>
<dbReference type="Pfam" id="PF10558">
    <property type="entry name" value="MTP18"/>
    <property type="match status" value="2"/>
</dbReference>
<dbReference type="PANTHER" id="PTHR11001">
    <property type="entry name" value="MITOCHONDRIAL FISSION PROCESS PROTEIN 1"/>
    <property type="match status" value="1"/>
</dbReference>